<dbReference type="GO" id="GO:0005829">
    <property type="term" value="C:cytosol"/>
    <property type="evidence" value="ECO:0007669"/>
    <property type="project" value="TreeGrafter"/>
</dbReference>
<dbReference type="EMBL" id="DS231844">
    <property type="protein sequence ID" value="EDS35734.1"/>
    <property type="molecule type" value="Genomic_DNA"/>
</dbReference>
<proteinExistence type="predicted"/>
<dbReference type="InParanoid" id="B0W5T1"/>
<protein>
    <submittedName>
        <fullName evidence="2 3">Uncharacterized protein</fullName>
    </submittedName>
</protein>
<evidence type="ECO:0000313" key="3">
    <source>
        <dbReference type="EnsemblMetazoa" id="CPIJ002456-PA"/>
    </source>
</evidence>
<dbReference type="OrthoDB" id="364892at2759"/>
<gene>
    <name evidence="3" type="primary">6033638</name>
    <name evidence="2" type="ORF">CpipJ_CPIJ002456</name>
</gene>
<feature type="region of interest" description="Disordered" evidence="1">
    <location>
        <begin position="486"/>
        <end position="511"/>
    </location>
</feature>
<dbReference type="SUPFAM" id="SSF54211">
    <property type="entry name" value="Ribosomal protein S5 domain 2-like"/>
    <property type="match status" value="1"/>
</dbReference>
<dbReference type="GO" id="GO:0000398">
    <property type="term" value="P:mRNA splicing, via spliceosome"/>
    <property type="evidence" value="ECO:0007669"/>
    <property type="project" value="TreeGrafter"/>
</dbReference>
<keyword evidence="4" id="KW-1185">Reference proteome</keyword>
<evidence type="ECO:0000313" key="4">
    <source>
        <dbReference type="Proteomes" id="UP000002320"/>
    </source>
</evidence>
<dbReference type="eggNOG" id="KOG0468">
    <property type="taxonomic scope" value="Eukaryota"/>
</dbReference>
<dbReference type="VEuPathDB" id="VectorBase:CQUJHB012341"/>
<dbReference type="VEuPathDB" id="VectorBase:CQUJHB000294"/>
<dbReference type="KEGG" id="cqu:CpipJ_CPIJ002456"/>
<dbReference type="VEuPathDB" id="VectorBase:CQUJHB010978"/>
<dbReference type="GO" id="GO:0003924">
    <property type="term" value="F:GTPase activity"/>
    <property type="evidence" value="ECO:0007669"/>
    <property type="project" value="TreeGrafter"/>
</dbReference>
<dbReference type="GO" id="GO:0071007">
    <property type="term" value="C:U2-type catalytic step 2 spliceosome"/>
    <property type="evidence" value="ECO:0007669"/>
    <property type="project" value="TreeGrafter"/>
</dbReference>
<evidence type="ECO:0000313" key="2">
    <source>
        <dbReference type="EMBL" id="EDS35734.1"/>
    </source>
</evidence>
<feature type="compositionally biased region" description="Polar residues" evidence="1">
    <location>
        <begin position="655"/>
        <end position="666"/>
    </location>
</feature>
<dbReference type="InterPro" id="IPR020568">
    <property type="entry name" value="Ribosomal_Su5_D2-typ_SF"/>
</dbReference>
<dbReference type="InterPro" id="IPR014721">
    <property type="entry name" value="Ribsml_uS5_D2-typ_fold_subgr"/>
</dbReference>
<reference evidence="3" key="2">
    <citation type="submission" date="2021-02" db="UniProtKB">
        <authorList>
            <consortium name="EnsemblMetazoa"/>
        </authorList>
    </citation>
    <scope>IDENTIFICATION</scope>
    <source>
        <strain evidence="3">JHB</strain>
    </source>
</reference>
<dbReference type="Proteomes" id="UP000002320">
    <property type="component" value="Unassembled WGS sequence"/>
</dbReference>
<reference evidence="2" key="1">
    <citation type="submission" date="2007-03" db="EMBL/GenBank/DDBJ databases">
        <title>Annotation of Culex pipiens quinquefasciatus.</title>
        <authorList>
            <consortium name="The Broad Institute Genome Sequencing Platform"/>
            <person name="Atkinson P.W."/>
            <person name="Hemingway J."/>
            <person name="Christensen B.M."/>
            <person name="Higgs S."/>
            <person name="Kodira C."/>
            <person name="Hannick L."/>
            <person name="Megy K."/>
            <person name="O'Leary S."/>
            <person name="Pearson M."/>
            <person name="Haas B.J."/>
            <person name="Mauceli E."/>
            <person name="Wortman J.R."/>
            <person name="Lee N.H."/>
            <person name="Guigo R."/>
            <person name="Stanke M."/>
            <person name="Alvarado L."/>
            <person name="Amedeo P."/>
            <person name="Antoine C.H."/>
            <person name="Arensburger P."/>
            <person name="Bidwell S.L."/>
            <person name="Crawford M."/>
            <person name="Camaro F."/>
            <person name="Devon K."/>
            <person name="Engels R."/>
            <person name="Hammond M."/>
            <person name="Howarth C."/>
            <person name="Koehrsen M."/>
            <person name="Lawson D."/>
            <person name="Montgomery P."/>
            <person name="Nene V."/>
            <person name="Nusbaum C."/>
            <person name="Puiu D."/>
            <person name="Romero-Severson J."/>
            <person name="Severson D.W."/>
            <person name="Shumway M."/>
            <person name="Sisk P."/>
            <person name="Stolte C."/>
            <person name="Zeng Q."/>
            <person name="Eisenstadt E."/>
            <person name="Fraser-Liggett C."/>
            <person name="Strausberg R."/>
            <person name="Galagan J."/>
            <person name="Birren B."/>
            <person name="Collins F.H."/>
        </authorList>
    </citation>
    <scope>NUCLEOTIDE SEQUENCE [LARGE SCALE GENOMIC DNA]</scope>
    <source>
        <strain evidence="2">JHB</strain>
    </source>
</reference>
<name>B0W5T1_CULQU</name>
<dbReference type="GO" id="GO:0030623">
    <property type="term" value="F:U5 snRNA binding"/>
    <property type="evidence" value="ECO:0007669"/>
    <property type="project" value="TreeGrafter"/>
</dbReference>
<organism>
    <name type="scientific">Culex quinquefasciatus</name>
    <name type="common">Southern house mosquito</name>
    <name type="synonym">Culex pungens</name>
    <dbReference type="NCBI Taxonomy" id="7176"/>
    <lineage>
        <taxon>Eukaryota</taxon>
        <taxon>Metazoa</taxon>
        <taxon>Ecdysozoa</taxon>
        <taxon>Arthropoda</taxon>
        <taxon>Hexapoda</taxon>
        <taxon>Insecta</taxon>
        <taxon>Pterygota</taxon>
        <taxon>Neoptera</taxon>
        <taxon>Endopterygota</taxon>
        <taxon>Diptera</taxon>
        <taxon>Nematocera</taxon>
        <taxon>Culicoidea</taxon>
        <taxon>Culicidae</taxon>
        <taxon>Culicinae</taxon>
        <taxon>Culicini</taxon>
        <taxon>Culex</taxon>
        <taxon>Culex</taxon>
    </lineage>
</organism>
<evidence type="ECO:0000256" key="1">
    <source>
        <dbReference type="SAM" id="MobiDB-lite"/>
    </source>
</evidence>
<dbReference type="Gene3D" id="3.30.230.10">
    <property type="match status" value="1"/>
</dbReference>
<dbReference type="PANTHER" id="PTHR42908:SF6">
    <property type="entry name" value="116 KDA U5 SMALL NUCLEAR RIBONUCLEOPROTEIN COMPONENT"/>
    <property type="match status" value="1"/>
</dbReference>
<feature type="region of interest" description="Disordered" evidence="1">
    <location>
        <begin position="646"/>
        <end position="680"/>
    </location>
</feature>
<dbReference type="STRING" id="7176.B0W5T1"/>
<dbReference type="HOGENOM" id="CLU_385550_0_0_1"/>
<dbReference type="AlphaFoldDB" id="B0W5T1"/>
<sequence>MALLEDDRPAGTITHRNVRRAIDLLQEMLLERGVIRADFTLYQDFMDQRRDLLLVPEQGKCDADAARFRNTGNRLYLDGKYGEALGYAFALYNIDLAMKHDYPEKLMPKLRVRELNCKQQIAPGRSKGTVQGPRMDINVDTNLKIPFLAKGIKLRNCSNFNLLSTPRLFIYGLSLFDDNLAELKRFSEANEGAELNRFELDYSNLGRRELFRILHNTEARRDPIGELNGYLEEKLISYGYGVPSESTDGNGHHWPSELYDPSLEQARSPSYHPASKQPRLSRAHHFRIHFPVIPANIHTCDPNAQTAFESGCMKMVLLRSVPAGKPFDPEPGTAPPRIALYFVSRLSWFAGGDAGARSTRIGTKRSRMPTKPLIKCSTERMGFSNRCDDQDQALYKQRRTDVEVISDAGLFRVRFCAFPCTTTPHRNVVTAKLLSALQKIGDNLKDYLHLIIPALVKMFGPIEVPIGVECSRLSEREDPAGHWRLYDRQKQNNNAAEGHPGGAKTKGDQEPKVDFRAAQAERTDRSSTLPGLHDARPAQDVLRDWPMAGSVVTFCESVVETSSLMCFAETPNKNNKIMMIAELLEKSLVEDIENESVCIRLKREQARRVLPGPDNTSSNKAVLGAVKDSIEQGFQWSTRERPLYEKSYSKRHVQNPGSSPIRNPSTAEVVPTSRRVAYSA</sequence>
<dbReference type="PANTHER" id="PTHR42908">
    <property type="entry name" value="TRANSLATION ELONGATION FACTOR-RELATED"/>
    <property type="match status" value="1"/>
</dbReference>
<dbReference type="VEuPathDB" id="VectorBase:CPIJ002456"/>
<dbReference type="GO" id="GO:0046540">
    <property type="term" value="C:U4/U6 x U5 tri-snRNP complex"/>
    <property type="evidence" value="ECO:0007669"/>
    <property type="project" value="TreeGrafter"/>
</dbReference>
<accession>B0W5T1</accession>
<dbReference type="EnsemblMetazoa" id="CPIJ002456-RA">
    <property type="protein sequence ID" value="CPIJ002456-PA"/>
    <property type="gene ID" value="CPIJ002456"/>
</dbReference>